<evidence type="ECO:0000313" key="2">
    <source>
        <dbReference type="EMBL" id="KAK4750225.1"/>
    </source>
</evidence>
<gene>
    <name evidence="2" type="ORF">SAY87_027674</name>
</gene>
<feature type="region of interest" description="Disordered" evidence="1">
    <location>
        <begin position="250"/>
        <end position="269"/>
    </location>
</feature>
<dbReference type="Proteomes" id="UP001345219">
    <property type="component" value="Chromosome 21"/>
</dbReference>
<sequence>MSKVTHQNGLCHPRIKNNFSFSGHRFWQQPALLWSPSTRKEVARVQAMVETDTYIVSSTVSSSVDFPIGSPSLYSPFSWVPFAITWKEMNAFYGIERRLYIRLVMKLRWDPVRSLQLMAMWVWFDRAGRHGSLVNMMLQLSEPILNVLADEAAMCLAYLRLENYPSEFDDQQQQMTLTQSILGGPAIPLRLFHENRSVINADVSKIFDDVCLKVLRDVMQEAGRLQAPINQPYGGVSHLLNYYVPDSANFHTTNPTPNPNPNPRDSISSSVVPTPFSYFSHQFPVSSGGASSSSVSSNSQLIGEGGYLDPLTRPISHQFEIEDHKQFLIDEASPNNGLHVKLSGRMGADWEVVEPRPSPEVPPDDRTIFLTFSKGYPISKNEVRDFFTRKFGNCFEAIYMQEVSSPHEQPLYARLVVKPDWTIDVVLNGKSKVKFAINGKHVWGRKYVQKMQRSPPAALSAAQSAAIQCPMAEM</sequence>
<comment type="caution">
    <text evidence="2">The sequence shown here is derived from an EMBL/GenBank/DDBJ whole genome shotgun (WGS) entry which is preliminary data.</text>
</comment>
<keyword evidence="3" id="KW-1185">Reference proteome</keyword>
<dbReference type="AlphaFoldDB" id="A0AAN7JMV1"/>
<dbReference type="PANTHER" id="PTHR33527:SF28">
    <property type="entry name" value="GB|AAD43168.1"/>
    <property type="match status" value="1"/>
</dbReference>
<evidence type="ECO:0000256" key="1">
    <source>
        <dbReference type="SAM" id="MobiDB-lite"/>
    </source>
</evidence>
<organism evidence="2 3">
    <name type="scientific">Trapa incisa</name>
    <dbReference type="NCBI Taxonomy" id="236973"/>
    <lineage>
        <taxon>Eukaryota</taxon>
        <taxon>Viridiplantae</taxon>
        <taxon>Streptophyta</taxon>
        <taxon>Embryophyta</taxon>
        <taxon>Tracheophyta</taxon>
        <taxon>Spermatophyta</taxon>
        <taxon>Magnoliopsida</taxon>
        <taxon>eudicotyledons</taxon>
        <taxon>Gunneridae</taxon>
        <taxon>Pentapetalae</taxon>
        <taxon>rosids</taxon>
        <taxon>malvids</taxon>
        <taxon>Myrtales</taxon>
        <taxon>Lythraceae</taxon>
        <taxon>Trapa</taxon>
    </lineage>
</organism>
<evidence type="ECO:0000313" key="3">
    <source>
        <dbReference type="Proteomes" id="UP001345219"/>
    </source>
</evidence>
<reference evidence="2 3" key="1">
    <citation type="journal article" date="2023" name="Hortic Res">
        <title>Pangenome of water caltrop reveals structural variations and asymmetric subgenome divergence after allopolyploidization.</title>
        <authorList>
            <person name="Zhang X."/>
            <person name="Chen Y."/>
            <person name="Wang L."/>
            <person name="Yuan Y."/>
            <person name="Fang M."/>
            <person name="Shi L."/>
            <person name="Lu R."/>
            <person name="Comes H.P."/>
            <person name="Ma Y."/>
            <person name="Chen Y."/>
            <person name="Huang G."/>
            <person name="Zhou Y."/>
            <person name="Zheng Z."/>
            <person name="Qiu Y."/>
        </authorList>
    </citation>
    <scope>NUCLEOTIDE SEQUENCE [LARGE SCALE GENOMIC DNA]</scope>
    <source>
        <tissue evidence="2">Roots</tissue>
    </source>
</reference>
<proteinExistence type="predicted"/>
<protein>
    <submittedName>
        <fullName evidence="2">Uncharacterized protein</fullName>
    </submittedName>
</protein>
<accession>A0AAN7JMV1</accession>
<dbReference type="EMBL" id="JAXIOK010000018">
    <property type="protein sequence ID" value="KAK4750225.1"/>
    <property type="molecule type" value="Genomic_DNA"/>
</dbReference>
<name>A0AAN7JMV1_9MYRT</name>
<dbReference type="PANTHER" id="PTHR33527">
    <property type="entry name" value="OS07G0274300 PROTEIN"/>
    <property type="match status" value="1"/>
</dbReference>